<evidence type="ECO:0000313" key="2">
    <source>
        <dbReference type="Proteomes" id="UP000301309"/>
    </source>
</evidence>
<proteinExistence type="predicted"/>
<organism evidence="1 2">
    <name type="scientific">Streptomyces violaceusniger</name>
    <dbReference type="NCBI Taxonomy" id="68280"/>
    <lineage>
        <taxon>Bacteria</taxon>
        <taxon>Bacillati</taxon>
        <taxon>Actinomycetota</taxon>
        <taxon>Actinomycetes</taxon>
        <taxon>Kitasatosporales</taxon>
        <taxon>Streptomycetaceae</taxon>
        <taxon>Streptomyces</taxon>
        <taxon>Streptomyces violaceusniger group</taxon>
    </lineage>
</organism>
<gene>
    <name evidence="1" type="ORF">SVIO_027300</name>
</gene>
<reference evidence="1 2" key="1">
    <citation type="journal article" date="2020" name="Int. J. Syst. Evol. Microbiol.">
        <title>Reclassification of Streptomyces castelarensis and Streptomyces sporoclivatus as later heterotypic synonyms of Streptomyces antimycoticus.</title>
        <authorList>
            <person name="Komaki H."/>
            <person name="Tamura T."/>
        </authorList>
    </citation>
    <scope>NUCLEOTIDE SEQUENCE [LARGE SCALE GENOMIC DNA]</scope>
    <source>
        <strain evidence="1 2">NBRC 13459</strain>
    </source>
</reference>
<sequence length="45" mass="4230">MDAGAYEHGGRGVQQGLFVAADVGSLAAGGDGSVGGVGIGEGLRL</sequence>
<dbReference type="EMBL" id="BJHW01000001">
    <property type="protein sequence ID" value="GDY52107.1"/>
    <property type="molecule type" value="Genomic_DNA"/>
</dbReference>
<name>A0A4D4L030_STRVO</name>
<comment type="caution">
    <text evidence="1">The sequence shown here is derived from an EMBL/GenBank/DDBJ whole genome shotgun (WGS) entry which is preliminary data.</text>
</comment>
<evidence type="ECO:0000313" key="1">
    <source>
        <dbReference type="EMBL" id="GDY52107.1"/>
    </source>
</evidence>
<protein>
    <submittedName>
        <fullName evidence="1">Uncharacterized protein</fullName>
    </submittedName>
</protein>
<dbReference type="AlphaFoldDB" id="A0A4D4L030"/>
<accession>A0A4D4L030</accession>
<dbReference type="Proteomes" id="UP000301309">
    <property type="component" value="Unassembled WGS sequence"/>
</dbReference>
<keyword evidence="2" id="KW-1185">Reference proteome</keyword>